<name>A0A1C6UZL2_9ACTN</name>
<dbReference type="SUPFAM" id="SSF47090">
    <property type="entry name" value="PGBD-like"/>
    <property type="match status" value="1"/>
</dbReference>
<keyword evidence="4" id="KW-1185">Reference proteome</keyword>
<reference evidence="4" key="1">
    <citation type="submission" date="2016-06" db="EMBL/GenBank/DDBJ databases">
        <authorList>
            <person name="Varghese N."/>
            <person name="Submissions Spin"/>
        </authorList>
    </citation>
    <scope>NUCLEOTIDE SEQUENCE [LARGE SCALE GENOMIC DNA]</scope>
    <source>
        <strain evidence="4">DSM 44814</strain>
    </source>
</reference>
<dbReference type="InterPro" id="IPR036365">
    <property type="entry name" value="PGBD-like_sf"/>
</dbReference>
<dbReference type="RefSeq" id="WP_091120624.1">
    <property type="nucleotide sequence ID" value="NZ_FMHY01000002.1"/>
</dbReference>
<evidence type="ECO:0000256" key="1">
    <source>
        <dbReference type="SAM" id="MobiDB-lite"/>
    </source>
</evidence>
<dbReference type="EMBL" id="FMHY01000002">
    <property type="protein sequence ID" value="SCL59451.1"/>
    <property type="molecule type" value="Genomic_DNA"/>
</dbReference>
<dbReference type="Gene3D" id="1.10.101.10">
    <property type="entry name" value="PGBD-like superfamily/PGBD"/>
    <property type="match status" value="1"/>
</dbReference>
<feature type="region of interest" description="Disordered" evidence="1">
    <location>
        <begin position="74"/>
        <end position="158"/>
    </location>
</feature>
<feature type="compositionally biased region" description="Basic and acidic residues" evidence="1">
    <location>
        <begin position="81"/>
        <end position="94"/>
    </location>
</feature>
<feature type="compositionally biased region" description="Low complexity" evidence="1">
    <location>
        <begin position="105"/>
        <end position="132"/>
    </location>
</feature>
<gene>
    <name evidence="3" type="ORF">GA0070604_4057</name>
</gene>
<protein>
    <submittedName>
        <fullName evidence="3">Putative peptidoglycan binding domain-containing protein</fullName>
    </submittedName>
</protein>
<dbReference type="InterPro" id="IPR002477">
    <property type="entry name" value="Peptidoglycan-bd-like"/>
</dbReference>
<feature type="domain" description="Peptidoglycan binding-like" evidence="2">
    <location>
        <begin position="178"/>
        <end position="234"/>
    </location>
</feature>
<dbReference type="Pfam" id="PF01471">
    <property type="entry name" value="PG_binding_1"/>
    <property type="match status" value="1"/>
</dbReference>
<feature type="region of interest" description="Disordered" evidence="1">
    <location>
        <begin position="1"/>
        <end position="47"/>
    </location>
</feature>
<dbReference type="InterPro" id="IPR036366">
    <property type="entry name" value="PGBDSf"/>
</dbReference>
<accession>A0A1C6UZL2</accession>
<sequence>MKVRTSKIRTAAPRVPQTPSPGVDPAALTHPGRPPAGMVAPGAARAPASRDLLRLQRTAGNRAVASLLTLQRCGPVPCDCPPEKQDAARAELAGRDAGGGDSLLDDSLQRQAAEAGGPTAGPEPASGGAEPASQAGQPAGGRRAPVVHAPLTSPRFAGESRLQACAADADRLRQGDRGGPVEKVQQALTDLGYDLGNVDGRYGTRTAAAVRTFKADNRLGSEQYGDVGPGTIGRLDQLFPAGPPRFCPVPVAVDAEPGAPVQTAVETVVQTQPVAAPERGDADAEPCVEPPVPPSPVPVPPGPQPPGPVPPGPQPPEPVPPEPVPPEPVPPGPQPTPATPNFARNLAGCAITEPPGAPATVAALPFTPDPAATLPATETPLPLDSIKDSSPFWAHGDAEKLAEEMANCYQSRKPKDPKLWRDKSQLQQDFDDVLQASFTRSSFGTPWWRLPDRLVAGLQQQRAAFKKKNPKATDAVIELHMQTIRHKQRETVRQWEANAMWGWMVERRDRLDFETIGASGGRRVNPVPEILSPDQRAKAIHDRLDQLKRPLSEKEKKAALAKAAAAAGKQPEELTEPEQQAALAQAEEAKLKGLGQLNEGAFKKARIDAEQAAGNLVVPTTADFAGWTEDGQKTPVHKTMLDILRAIQSEFGTFSAGTYGGMSGEHASGGFKGRFRSLDMYPESAKAAAYFTKDVAFRFAEAIDTVAGKLGFTYQILYNDYVVAREFNARAHAGKGAEHGRMGNQDNVTEQEVQLPDGTKVKRPANLNWHGPLVTHFHVDFSY</sequence>
<dbReference type="AlphaFoldDB" id="A0A1C6UZL2"/>
<evidence type="ECO:0000313" key="3">
    <source>
        <dbReference type="EMBL" id="SCL59451.1"/>
    </source>
</evidence>
<feature type="region of interest" description="Disordered" evidence="1">
    <location>
        <begin position="274"/>
        <end position="342"/>
    </location>
</feature>
<dbReference type="STRING" id="227316.GA0070604_4057"/>
<proteinExistence type="predicted"/>
<evidence type="ECO:0000313" key="4">
    <source>
        <dbReference type="Proteomes" id="UP000199696"/>
    </source>
</evidence>
<feature type="compositionally biased region" description="Pro residues" evidence="1">
    <location>
        <begin position="288"/>
        <end position="338"/>
    </location>
</feature>
<organism evidence="3 4">
    <name type="scientific">Micromonospora eburnea</name>
    <dbReference type="NCBI Taxonomy" id="227316"/>
    <lineage>
        <taxon>Bacteria</taxon>
        <taxon>Bacillati</taxon>
        <taxon>Actinomycetota</taxon>
        <taxon>Actinomycetes</taxon>
        <taxon>Micromonosporales</taxon>
        <taxon>Micromonosporaceae</taxon>
        <taxon>Micromonospora</taxon>
    </lineage>
</organism>
<dbReference type="Proteomes" id="UP000199696">
    <property type="component" value="Unassembled WGS sequence"/>
</dbReference>
<dbReference type="OrthoDB" id="3400966at2"/>
<evidence type="ECO:0000259" key="2">
    <source>
        <dbReference type="Pfam" id="PF01471"/>
    </source>
</evidence>